<evidence type="ECO:0000256" key="1">
    <source>
        <dbReference type="SAM" id="Phobius"/>
    </source>
</evidence>
<dbReference type="EMBL" id="CP015378">
    <property type="protein sequence ID" value="ANC79034.1"/>
    <property type="molecule type" value="Genomic_DNA"/>
</dbReference>
<keyword evidence="3" id="KW-1185">Reference proteome</keyword>
<evidence type="ECO:0000313" key="2">
    <source>
        <dbReference type="EMBL" id="ANC79034.1"/>
    </source>
</evidence>
<keyword evidence="1" id="KW-1133">Transmembrane helix</keyword>
<gene>
    <name evidence="2" type="ORF">ABE65_020400</name>
</gene>
<evidence type="ECO:0000313" key="3">
    <source>
        <dbReference type="Proteomes" id="UP000076623"/>
    </source>
</evidence>
<keyword evidence="1" id="KW-0812">Transmembrane</keyword>
<protein>
    <submittedName>
        <fullName evidence="2">Uncharacterized protein</fullName>
    </submittedName>
</protein>
<dbReference type="AlphaFoldDB" id="A0A160IRC8"/>
<name>A0A160IRC8_9BACL</name>
<sequence>MKLWLVALILSLLFIGLGIGYYATRLYEKSVAKGFFMTLLGIIVPFTIFITFIYFYGLYNNGHPLQFRW</sequence>
<accession>A0A160IRC8</accession>
<dbReference type="RefSeq" id="WP_066399131.1">
    <property type="nucleotide sequence ID" value="NZ_CP015378.1"/>
</dbReference>
<reference evidence="2 3" key="1">
    <citation type="submission" date="2016-04" db="EMBL/GenBank/DDBJ databases">
        <title>Complete genome sequence of Fictibacillus phosphorivorans G25-29, a strain toxic to nematodes.</title>
        <authorList>
            <person name="Zheng Z."/>
        </authorList>
    </citation>
    <scope>NUCLEOTIDE SEQUENCE [LARGE SCALE GENOMIC DNA]</scope>
    <source>
        <strain evidence="2 3">G25-29</strain>
    </source>
</reference>
<proteinExistence type="predicted"/>
<feature type="transmembrane region" description="Helical" evidence="1">
    <location>
        <begin position="34"/>
        <end position="59"/>
    </location>
</feature>
<dbReference type="KEGG" id="fpn:ABE65_020400"/>
<organism evidence="2 3">
    <name type="scientific">Fictibacillus phosphorivorans</name>
    <dbReference type="NCBI Taxonomy" id="1221500"/>
    <lineage>
        <taxon>Bacteria</taxon>
        <taxon>Bacillati</taxon>
        <taxon>Bacillota</taxon>
        <taxon>Bacilli</taxon>
        <taxon>Bacillales</taxon>
        <taxon>Fictibacillaceae</taxon>
        <taxon>Fictibacillus</taxon>
    </lineage>
</organism>
<dbReference type="Proteomes" id="UP000076623">
    <property type="component" value="Chromosome"/>
</dbReference>
<keyword evidence="1" id="KW-0472">Membrane</keyword>